<evidence type="ECO:0000256" key="3">
    <source>
        <dbReference type="SAM" id="MobiDB-lite"/>
    </source>
</evidence>
<dbReference type="SUPFAM" id="SSF52151">
    <property type="entry name" value="FabD/lysophospholipase-like"/>
    <property type="match status" value="1"/>
</dbReference>
<dbReference type="InterPro" id="IPR016035">
    <property type="entry name" value="Acyl_Trfase/lysoPLipase"/>
</dbReference>
<dbReference type="Gene3D" id="3.40.47.10">
    <property type="match status" value="1"/>
</dbReference>
<dbReference type="Pfam" id="PF00698">
    <property type="entry name" value="Acyl_transf_1"/>
    <property type="match status" value="1"/>
</dbReference>
<dbReference type="RefSeq" id="WP_179645607.1">
    <property type="nucleotide sequence ID" value="NZ_BAAAYY010000019.1"/>
</dbReference>
<dbReference type="Gene3D" id="3.30.70.3290">
    <property type="match status" value="1"/>
</dbReference>
<evidence type="ECO:0000256" key="2">
    <source>
        <dbReference type="ARBA" id="ARBA00022553"/>
    </source>
</evidence>
<evidence type="ECO:0000259" key="4">
    <source>
        <dbReference type="PROSITE" id="PS52004"/>
    </source>
</evidence>
<proteinExistence type="predicted"/>
<keyword evidence="6" id="KW-1185">Reference proteome</keyword>
<dbReference type="InterPro" id="IPR016036">
    <property type="entry name" value="Malonyl_transacylase_ACP-bd"/>
</dbReference>
<keyword evidence="1" id="KW-0596">Phosphopantetheine</keyword>
<comment type="caution">
    <text evidence="5">The sequence shown here is derived from an EMBL/GenBank/DDBJ whole genome shotgun (WGS) entry which is preliminary data.</text>
</comment>
<keyword evidence="5" id="KW-0808">Transferase</keyword>
<dbReference type="InterPro" id="IPR050091">
    <property type="entry name" value="PKS_NRPS_Biosynth_Enz"/>
</dbReference>
<keyword evidence="2" id="KW-0597">Phosphoprotein</keyword>
<dbReference type="Proteomes" id="UP000589036">
    <property type="component" value="Unassembled WGS sequence"/>
</dbReference>
<dbReference type="Gene3D" id="3.40.366.10">
    <property type="entry name" value="Malonyl-Coenzyme A Acyl Carrier Protein, domain 2"/>
    <property type="match status" value="1"/>
</dbReference>
<dbReference type="InterPro" id="IPR014031">
    <property type="entry name" value="Ketoacyl_synth_C"/>
</dbReference>
<dbReference type="SMART" id="SM00827">
    <property type="entry name" value="PKS_AT"/>
    <property type="match status" value="1"/>
</dbReference>
<dbReference type="InterPro" id="IPR020841">
    <property type="entry name" value="PKS_Beta-ketoAc_synthase_dom"/>
</dbReference>
<organism evidence="5 6">
    <name type="scientific">Spinactinospora alkalitolerans</name>
    <dbReference type="NCBI Taxonomy" id="687207"/>
    <lineage>
        <taxon>Bacteria</taxon>
        <taxon>Bacillati</taxon>
        <taxon>Actinomycetota</taxon>
        <taxon>Actinomycetes</taxon>
        <taxon>Streptosporangiales</taxon>
        <taxon>Nocardiopsidaceae</taxon>
        <taxon>Spinactinospora</taxon>
    </lineage>
</organism>
<feature type="domain" description="Ketosynthase family 3 (KS3)" evidence="4">
    <location>
        <begin position="5"/>
        <end position="425"/>
    </location>
</feature>
<dbReference type="SUPFAM" id="SSF55048">
    <property type="entry name" value="Probable ACP-binding domain of malonyl-CoA ACP transacylase"/>
    <property type="match status" value="1"/>
</dbReference>
<dbReference type="EMBL" id="JACCCC010000001">
    <property type="protein sequence ID" value="NYE50055.1"/>
    <property type="molecule type" value="Genomic_DNA"/>
</dbReference>
<dbReference type="AlphaFoldDB" id="A0A852U3I3"/>
<dbReference type="InterPro" id="IPR014030">
    <property type="entry name" value="Ketoacyl_synth_N"/>
</dbReference>
<dbReference type="PANTHER" id="PTHR43775">
    <property type="entry name" value="FATTY ACID SYNTHASE"/>
    <property type="match status" value="1"/>
</dbReference>
<dbReference type="SUPFAM" id="SSF53901">
    <property type="entry name" value="Thiolase-like"/>
    <property type="match status" value="1"/>
</dbReference>
<evidence type="ECO:0000256" key="1">
    <source>
        <dbReference type="ARBA" id="ARBA00022450"/>
    </source>
</evidence>
<sequence>MKTPKRTAAITGIGCRLPGGVRGPQAFWDLLVQGRGAVAPVPASRWKTMRDLLAPEDAPVEPWQAGTIDIDDFDHGFFGISAEEAAVLDAQQRLLLETVVEALYDAGLPLAAIAGGRTGVYVGSASVDHAMLAFAPGRRPGMLTAGGAGASMLAARTAHALDVHGPALTIDTACSSSLVAAHYARRDLESGEIDTAIVAGTNLLQNPLITRAFNDGGVLSPTGRCRPFDAQADGYVRSEAIAAVILQRLDDTGPDRDRAYALLRGSAVNSDGTSMGGLFAPSRTAQAALLEQAYTAARVPMQRVGFVEAHGTGTKSGDREEALALAAAFARTDADPLLIGSVKSNLGHTEGAAGIVGLIKAALIAYHGQIPATLHHTQMRPTLTALPLRVPTATTAWPRRRHRTRVVGVSSFGYGGTNAHVILTSAPRSHRRTVPIPRKPEEPVILPVSAHTPQVLSDTAADLAAALDDGVDLPSVAALATTGRDHHAHRAAVIATIPEDARAALDALAHGQTHPALIGSHHAEHRARTVFVFPGQGAHEPAMGAVLAARFPVFSATVEQVQAAMARYDGHVPWRPGTVPTGVAAVQQAIFTIQIALAGLWRSLGVDSDAVVGHSLGEIAAAHTTGALSLDDAARLVCARSQHLAAVADQGHLLATGLTREAAEEMVTAHDGRMSVAADNGPAHTVLTGPATDLDALHTHLNADGVFARRVPDSPPAHSPLLDTRLESFAAQITGIRPKACPVDLVSTVTTEPIPGGRLDAAYWTRQLRDPVELHAAIRRIAEQATTVFVEITARSTLAAAIEDTLAHHRLPGTIVAPGVSAAGDEHARFLAAAAELFTHGHAPAWPVSARRRPAELPPPRWHHHSTPAAPPRSPLAEALSTAPPDQRRAILVDAVHASVTSLLPDRMLTIADRDTELDLLGIASRDVMVLRERIRRLHPTLTGIDAPTLLHAPTVNGITDALLPHLSKQRSPEAAHPPTKPPSP</sequence>
<dbReference type="SMART" id="SM00825">
    <property type="entry name" value="PKS_KS"/>
    <property type="match status" value="1"/>
</dbReference>
<protein>
    <submittedName>
        <fullName evidence="5">Acyl transferase domain-containing protein</fullName>
    </submittedName>
</protein>
<dbReference type="Pfam" id="PF00109">
    <property type="entry name" value="ketoacyl-synt"/>
    <property type="match status" value="1"/>
</dbReference>
<dbReference type="GO" id="GO:0004312">
    <property type="term" value="F:fatty acid synthase activity"/>
    <property type="evidence" value="ECO:0007669"/>
    <property type="project" value="TreeGrafter"/>
</dbReference>
<feature type="region of interest" description="Disordered" evidence="3">
    <location>
        <begin position="852"/>
        <end position="883"/>
    </location>
</feature>
<name>A0A852U3I3_9ACTN</name>
<dbReference type="PROSITE" id="PS52004">
    <property type="entry name" value="KS3_2"/>
    <property type="match status" value="1"/>
</dbReference>
<dbReference type="GO" id="GO:0006633">
    <property type="term" value="P:fatty acid biosynthetic process"/>
    <property type="evidence" value="ECO:0007669"/>
    <property type="project" value="TreeGrafter"/>
</dbReference>
<dbReference type="InterPro" id="IPR014043">
    <property type="entry name" value="Acyl_transferase_dom"/>
</dbReference>
<dbReference type="InterPro" id="IPR016039">
    <property type="entry name" value="Thiolase-like"/>
</dbReference>
<gene>
    <name evidence="5" type="ORF">HDA32_005175</name>
</gene>
<dbReference type="InterPro" id="IPR001227">
    <property type="entry name" value="Ac_transferase_dom_sf"/>
</dbReference>
<evidence type="ECO:0000313" key="6">
    <source>
        <dbReference type="Proteomes" id="UP000589036"/>
    </source>
</evidence>
<dbReference type="Pfam" id="PF02801">
    <property type="entry name" value="Ketoacyl-synt_C"/>
    <property type="match status" value="1"/>
</dbReference>
<accession>A0A852U3I3</accession>
<dbReference type="CDD" id="cd00833">
    <property type="entry name" value="PKS"/>
    <property type="match status" value="1"/>
</dbReference>
<dbReference type="InterPro" id="IPR032821">
    <property type="entry name" value="PKS_assoc"/>
</dbReference>
<dbReference type="PANTHER" id="PTHR43775:SF37">
    <property type="entry name" value="SI:DKEY-61P9.11"/>
    <property type="match status" value="1"/>
</dbReference>
<dbReference type="Pfam" id="PF16197">
    <property type="entry name" value="KAsynt_C_assoc"/>
    <property type="match status" value="1"/>
</dbReference>
<evidence type="ECO:0000313" key="5">
    <source>
        <dbReference type="EMBL" id="NYE50055.1"/>
    </source>
</evidence>
<reference evidence="5 6" key="1">
    <citation type="submission" date="2020-07" db="EMBL/GenBank/DDBJ databases">
        <title>Sequencing the genomes of 1000 actinobacteria strains.</title>
        <authorList>
            <person name="Klenk H.-P."/>
        </authorList>
    </citation>
    <scope>NUCLEOTIDE SEQUENCE [LARGE SCALE GENOMIC DNA]</scope>
    <source>
        <strain evidence="5 6">CXB654</strain>
    </source>
</reference>